<accession>A0A081BWI1</accession>
<reference evidence="1" key="1">
    <citation type="journal article" date="2015" name="PeerJ">
        <title>First genomic representation of candidate bacterial phylum KSB3 points to enhanced environmental sensing as a trigger of wastewater bulking.</title>
        <authorList>
            <person name="Sekiguchi Y."/>
            <person name="Ohashi A."/>
            <person name="Parks D.H."/>
            <person name="Yamauchi T."/>
            <person name="Tyson G.W."/>
            <person name="Hugenholtz P."/>
        </authorList>
    </citation>
    <scope>NUCLEOTIDE SEQUENCE [LARGE SCALE GENOMIC DNA]</scope>
</reference>
<dbReference type="HOGENOM" id="CLU_3388176_0_0_0"/>
<evidence type="ECO:0000313" key="2">
    <source>
        <dbReference type="Proteomes" id="UP000030661"/>
    </source>
</evidence>
<gene>
    <name evidence="1" type="ORF">U27_03649</name>
</gene>
<protein>
    <submittedName>
        <fullName evidence="1">Uncharacterized protein</fullName>
    </submittedName>
</protein>
<dbReference type="STRING" id="1499967.U27_03649"/>
<organism evidence="1">
    <name type="scientific">Vecturithrix granuli</name>
    <dbReference type="NCBI Taxonomy" id="1499967"/>
    <lineage>
        <taxon>Bacteria</taxon>
        <taxon>Candidatus Moduliflexota</taxon>
        <taxon>Candidatus Vecturitrichia</taxon>
        <taxon>Candidatus Vecturitrichales</taxon>
        <taxon>Candidatus Vecturitrichaceae</taxon>
        <taxon>Candidatus Vecturithrix</taxon>
    </lineage>
</organism>
<keyword evidence="2" id="KW-1185">Reference proteome</keyword>
<evidence type="ECO:0000313" key="1">
    <source>
        <dbReference type="EMBL" id="GAK56686.1"/>
    </source>
</evidence>
<dbReference type="EMBL" id="DF820465">
    <property type="protein sequence ID" value="GAK56686.1"/>
    <property type="molecule type" value="Genomic_DNA"/>
</dbReference>
<sequence length="32" mass="3647">MLPHIVLSEKLKTYIRSKQGVLTIGNFYVIKG</sequence>
<dbReference type="AlphaFoldDB" id="A0A081BWI1"/>
<name>A0A081BWI1_VECG1</name>
<proteinExistence type="predicted"/>
<dbReference type="Proteomes" id="UP000030661">
    <property type="component" value="Unassembled WGS sequence"/>
</dbReference>